<dbReference type="InterPro" id="IPR013785">
    <property type="entry name" value="Aldolase_TIM"/>
</dbReference>
<dbReference type="Pfam" id="PF02581">
    <property type="entry name" value="TMP-TENI"/>
    <property type="match status" value="1"/>
</dbReference>
<dbReference type="OrthoDB" id="9815348at2"/>
<gene>
    <name evidence="4" type="ORF">D7Z54_34185</name>
</gene>
<dbReference type="GO" id="GO:0009228">
    <property type="term" value="P:thiamine biosynthetic process"/>
    <property type="evidence" value="ECO:0007669"/>
    <property type="project" value="UniProtKB-KW"/>
</dbReference>
<dbReference type="SUPFAM" id="SSF51391">
    <property type="entry name" value="Thiamin phosphate synthase"/>
    <property type="match status" value="1"/>
</dbReference>
<comment type="caution">
    <text evidence="4">The sequence shown here is derived from an EMBL/GenBank/DDBJ whole genome shotgun (WGS) entry which is preliminary data.</text>
</comment>
<dbReference type="AlphaFoldDB" id="A0A3R9PX21"/>
<organism evidence="4 5">
    <name type="scientific">Salibacterium salarium</name>
    <dbReference type="NCBI Taxonomy" id="284579"/>
    <lineage>
        <taxon>Bacteria</taxon>
        <taxon>Bacillati</taxon>
        <taxon>Bacillota</taxon>
        <taxon>Bacilli</taxon>
        <taxon>Bacillales</taxon>
        <taxon>Bacillaceae</taxon>
    </lineage>
</organism>
<protein>
    <submittedName>
        <fullName evidence="4">Thiazole tautomerase TenI</fullName>
    </submittedName>
</protein>
<comment type="pathway">
    <text evidence="1">Cofactor biosynthesis; thiamine diphosphate biosynthesis.</text>
</comment>
<sequence>MLHVISTGFQSFQTWLDITIKIHPYADYLHIREKSWGDEKVIEAIKQLKQANVPVYKIIVNNRYNITQDYRLAGLHLPESADLSEITVSPALKGSSIHSQEMARKKAKEGADYLFFGHVFETNSKWGVPARGTEELKQTTEAVSIPVIAIGGITPARVITCLRQGAEGVAVMSGIYEASDPVAAIQSFRFALKEEATHE</sequence>
<feature type="domain" description="Thiamine phosphate synthase/TenI" evidence="3">
    <location>
        <begin position="26"/>
        <end position="175"/>
    </location>
</feature>
<dbReference type="GO" id="GO:0005737">
    <property type="term" value="C:cytoplasm"/>
    <property type="evidence" value="ECO:0007669"/>
    <property type="project" value="TreeGrafter"/>
</dbReference>
<dbReference type="InterPro" id="IPR036206">
    <property type="entry name" value="ThiamineP_synth_sf"/>
</dbReference>
<dbReference type="GO" id="GO:0004789">
    <property type="term" value="F:thiamine-phosphate diphosphorylase activity"/>
    <property type="evidence" value="ECO:0007669"/>
    <property type="project" value="TreeGrafter"/>
</dbReference>
<dbReference type="EMBL" id="RBVX01000127">
    <property type="protein sequence ID" value="RSL28879.1"/>
    <property type="molecule type" value="Genomic_DNA"/>
</dbReference>
<name>A0A3R9PX21_9BACI</name>
<reference evidence="4 5" key="1">
    <citation type="submission" date="2018-10" db="EMBL/GenBank/DDBJ databases">
        <title>Draft genome sequence of Bacillus salarius IM0101, isolated from a hypersaline soil in Inner Mongolia, China.</title>
        <authorList>
            <person name="Yamprayoonswat W."/>
            <person name="Boonvisut S."/>
            <person name="Jumpathong W."/>
            <person name="Sittihan S."/>
            <person name="Ruangsuj P."/>
            <person name="Wanthongcharoen S."/>
            <person name="Thongpramul N."/>
            <person name="Pimmason S."/>
            <person name="Yu B."/>
            <person name="Yasawong M."/>
        </authorList>
    </citation>
    <scope>NUCLEOTIDE SEQUENCE [LARGE SCALE GENOMIC DNA]</scope>
    <source>
        <strain evidence="4 5">IM0101</strain>
    </source>
</reference>
<dbReference type="InterPro" id="IPR022998">
    <property type="entry name" value="ThiamineP_synth_TenI"/>
</dbReference>
<dbReference type="Proteomes" id="UP000275076">
    <property type="component" value="Unassembled WGS sequence"/>
</dbReference>
<evidence type="ECO:0000313" key="4">
    <source>
        <dbReference type="EMBL" id="RSL28879.1"/>
    </source>
</evidence>
<keyword evidence="2" id="KW-0784">Thiamine biosynthesis</keyword>
<keyword evidence="5" id="KW-1185">Reference proteome</keyword>
<dbReference type="PANTHER" id="PTHR20857:SF22">
    <property type="entry name" value="THIAZOLE TAUTOMERASE"/>
    <property type="match status" value="1"/>
</dbReference>
<dbReference type="PANTHER" id="PTHR20857">
    <property type="entry name" value="THIAMINE-PHOSPHATE PYROPHOSPHORYLASE"/>
    <property type="match status" value="1"/>
</dbReference>
<dbReference type="Gene3D" id="3.20.20.70">
    <property type="entry name" value="Aldolase class I"/>
    <property type="match status" value="1"/>
</dbReference>
<evidence type="ECO:0000256" key="2">
    <source>
        <dbReference type="ARBA" id="ARBA00022977"/>
    </source>
</evidence>
<evidence type="ECO:0000313" key="5">
    <source>
        <dbReference type="Proteomes" id="UP000275076"/>
    </source>
</evidence>
<accession>A0A3R9PX21</accession>
<evidence type="ECO:0000256" key="1">
    <source>
        <dbReference type="ARBA" id="ARBA00004948"/>
    </source>
</evidence>
<evidence type="ECO:0000259" key="3">
    <source>
        <dbReference type="Pfam" id="PF02581"/>
    </source>
</evidence>
<dbReference type="CDD" id="cd00564">
    <property type="entry name" value="TMP_TenI"/>
    <property type="match status" value="1"/>
</dbReference>
<proteinExistence type="predicted"/>